<feature type="compositionally biased region" description="Low complexity" evidence="15">
    <location>
        <begin position="2011"/>
        <end position="2025"/>
    </location>
</feature>
<dbReference type="Gene3D" id="3.30.200.20">
    <property type="entry name" value="Phosphorylase Kinase, domain 1"/>
    <property type="match status" value="1"/>
</dbReference>
<keyword evidence="18" id="KW-1185">Reference proteome</keyword>
<dbReference type="GO" id="GO:0005524">
    <property type="term" value="F:ATP binding"/>
    <property type="evidence" value="ECO:0007669"/>
    <property type="project" value="UniProtKB-KW"/>
</dbReference>
<dbReference type="GO" id="GO:0140694">
    <property type="term" value="P:membraneless organelle assembly"/>
    <property type="evidence" value="ECO:0007669"/>
    <property type="project" value="UniProtKB-ARBA"/>
</dbReference>
<dbReference type="VEuPathDB" id="VectorBase:SCAU014739"/>
<keyword evidence="7" id="KW-0808">Transferase</keyword>
<evidence type="ECO:0000256" key="4">
    <source>
        <dbReference type="ARBA" id="ARBA00022473"/>
    </source>
</evidence>
<evidence type="ECO:0000256" key="5">
    <source>
        <dbReference type="ARBA" id="ARBA00022490"/>
    </source>
</evidence>
<feature type="region of interest" description="Disordered" evidence="15">
    <location>
        <begin position="1817"/>
        <end position="1853"/>
    </location>
</feature>
<keyword evidence="8" id="KW-0547">Nucleotide-binding</keyword>
<evidence type="ECO:0000313" key="18">
    <source>
        <dbReference type="Proteomes" id="UP000095300"/>
    </source>
</evidence>
<evidence type="ECO:0000259" key="16">
    <source>
        <dbReference type="PROSITE" id="PS50011"/>
    </source>
</evidence>
<feature type="compositionally biased region" description="Polar residues" evidence="15">
    <location>
        <begin position="1037"/>
        <end position="1058"/>
    </location>
</feature>
<dbReference type="EnsemblMetazoa" id="SCAU014739-RA">
    <property type="protein sequence ID" value="SCAU014739-PA"/>
    <property type="gene ID" value="SCAU014739"/>
</dbReference>
<accession>A0A1I8Q803</accession>
<evidence type="ECO:0000256" key="13">
    <source>
        <dbReference type="ARBA" id="ARBA00048679"/>
    </source>
</evidence>
<feature type="region of interest" description="Disordered" evidence="15">
    <location>
        <begin position="2011"/>
        <end position="2033"/>
    </location>
</feature>
<feature type="compositionally biased region" description="Low complexity" evidence="15">
    <location>
        <begin position="1212"/>
        <end position="1232"/>
    </location>
</feature>
<feature type="compositionally biased region" description="Low complexity" evidence="15">
    <location>
        <begin position="835"/>
        <end position="892"/>
    </location>
</feature>
<feature type="compositionally biased region" description="Polar residues" evidence="15">
    <location>
        <begin position="1152"/>
        <end position="1161"/>
    </location>
</feature>
<keyword evidence="5" id="KW-0963">Cytoplasm</keyword>
<evidence type="ECO:0000256" key="12">
    <source>
        <dbReference type="ARBA" id="ARBA00047899"/>
    </source>
</evidence>
<dbReference type="CDD" id="cd13983">
    <property type="entry name" value="STKc_WNK"/>
    <property type="match status" value="1"/>
</dbReference>
<keyword evidence="4" id="KW-0217">Developmental protein</keyword>
<evidence type="ECO:0000256" key="14">
    <source>
        <dbReference type="ARBA" id="ARBA00061662"/>
    </source>
</evidence>
<feature type="compositionally biased region" description="Low complexity" evidence="15">
    <location>
        <begin position="2146"/>
        <end position="2166"/>
    </location>
</feature>
<feature type="compositionally biased region" description="Low complexity" evidence="15">
    <location>
        <begin position="978"/>
        <end position="993"/>
    </location>
</feature>
<dbReference type="GO" id="GO:0140693">
    <property type="term" value="F:molecular condensate scaffold activity"/>
    <property type="evidence" value="ECO:0007669"/>
    <property type="project" value="UniProtKB-ARBA"/>
</dbReference>
<feature type="compositionally biased region" description="Low complexity" evidence="15">
    <location>
        <begin position="1557"/>
        <end position="1570"/>
    </location>
</feature>
<keyword evidence="11" id="KW-0175">Coiled coil</keyword>
<dbReference type="Gene3D" id="1.10.510.10">
    <property type="entry name" value="Transferase(Phosphotransferase) domain 1"/>
    <property type="match status" value="1"/>
</dbReference>
<feature type="compositionally biased region" description="Low complexity" evidence="15">
    <location>
        <begin position="1318"/>
        <end position="1331"/>
    </location>
</feature>
<feature type="compositionally biased region" description="Low complexity" evidence="15">
    <location>
        <begin position="1166"/>
        <end position="1194"/>
    </location>
</feature>
<evidence type="ECO:0000313" key="17">
    <source>
        <dbReference type="EnsemblMetazoa" id="SCAU014739-PA"/>
    </source>
</evidence>
<keyword evidence="9" id="KW-0418">Kinase</keyword>
<dbReference type="Proteomes" id="UP000095300">
    <property type="component" value="Unassembled WGS sequence"/>
</dbReference>
<feature type="region of interest" description="Disordered" evidence="15">
    <location>
        <begin position="665"/>
        <end position="730"/>
    </location>
</feature>
<feature type="compositionally biased region" description="Low complexity" evidence="15">
    <location>
        <begin position="1837"/>
        <end position="1849"/>
    </location>
</feature>
<dbReference type="GO" id="GO:0006884">
    <property type="term" value="P:cell volume homeostasis"/>
    <property type="evidence" value="ECO:0007669"/>
    <property type="project" value="UniProtKB-ARBA"/>
</dbReference>
<feature type="compositionally biased region" description="Low complexity" evidence="15">
    <location>
        <begin position="1091"/>
        <end position="1117"/>
    </location>
</feature>
<dbReference type="EC" id="2.7.11.1" evidence="3"/>
<evidence type="ECO:0000256" key="2">
    <source>
        <dbReference type="ARBA" id="ARBA00004496"/>
    </source>
</evidence>
<feature type="region of interest" description="Disordered" evidence="15">
    <location>
        <begin position="835"/>
        <end position="993"/>
    </location>
</feature>
<dbReference type="PROSITE" id="PS50011">
    <property type="entry name" value="PROTEIN_KINASE_DOM"/>
    <property type="match status" value="1"/>
</dbReference>
<comment type="catalytic activity">
    <reaction evidence="13">
        <text>L-seryl-[protein] + ATP = O-phospho-L-seryl-[protein] + ADP + H(+)</text>
        <dbReference type="Rhea" id="RHEA:17989"/>
        <dbReference type="Rhea" id="RHEA-COMP:9863"/>
        <dbReference type="Rhea" id="RHEA-COMP:11604"/>
        <dbReference type="ChEBI" id="CHEBI:15378"/>
        <dbReference type="ChEBI" id="CHEBI:29999"/>
        <dbReference type="ChEBI" id="CHEBI:30616"/>
        <dbReference type="ChEBI" id="CHEBI:83421"/>
        <dbReference type="ChEBI" id="CHEBI:456216"/>
        <dbReference type="EC" id="2.7.11.1"/>
    </reaction>
</comment>
<dbReference type="Pfam" id="PF12202">
    <property type="entry name" value="OSR1_C"/>
    <property type="match status" value="1"/>
</dbReference>
<feature type="compositionally biased region" description="Polar residues" evidence="15">
    <location>
        <begin position="1718"/>
        <end position="1745"/>
    </location>
</feature>
<reference evidence="17" key="1">
    <citation type="submission" date="2020-05" db="UniProtKB">
        <authorList>
            <consortium name="EnsemblMetazoa"/>
        </authorList>
    </citation>
    <scope>IDENTIFICATION</scope>
    <source>
        <strain evidence="17">USDA</strain>
    </source>
</reference>
<feature type="region of interest" description="Disordered" evidence="15">
    <location>
        <begin position="2409"/>
        <end position="2449"/>
    </location>
</feature>
<keyword evidence="6" id="KW-0723">Serine/threonine-protein kinase</keyword>
<dbReference type="PANTHER" id="PTHR13902">
    <property type="entry name" value="SERINE/THREONINE-PROTEIN KINASE WNK WITH NO LYSINE -RELATED"/>
    <property type="match status" value="1"/>
</dbReference>
<evidence type="ECO:0000256" key="8">
    <source>
        <dbReference type="ARBA" id="ARBA00022741"/>
    </source>
</evidence>
<evidence type="ECO:0000256" key="7">
    <source>
        <dbReference type="ARBA" id="ARBA00022679"/>
    </source>
</evidence>
<dbReference type="FunFam" id="1.10.510.10:FF:000006">
    <property type="entry name" value="Serine/threonine-protein kinase WNK1 isoform 2"/>
    <property type="match status" value="1"/>
</dbReference>
<feature type="compositionally biased region" description="Low complexity" evidence="15">
    <location>
        <begin position="246"/>
        <end position="271"/>
    </location>
</feature>
<dbReference type="GO" id="GO:0004674">
    <property type="term" value="F:protein serine/threonine kinase activity"/>
    <property type="evidence" value="ECO:0007669"/>
    <property type="project" value="UniProtKB-KW"/>
</dbReference>
<feature type="compositionally biased region" description="Basic and acidic residues" evidence="15">
    <location>
        <begin position="1"/>
        <end position="25"/>
    </location>
</feature>
<dbReference type="InterPro" id="IPR050588">
    <property type="entry name" value="WNK_Ser-Thr_kinase"/>
</dbReference>
<feature type="region of interest" description="Disordered" evidence="15">
    <location>
        <begin position="149"/>
        <end position="178"/>
    </location>
</feature>
<evidence type="ECO:0000256" key="10">
    <source>
        <dbReference type="ARBA" id="ARBA00022840"/>
    </source>
</evidence>
<feature type="region of interest" description="Disordered" evidence="15">
    <location>
        <begin position="230"/>
        <end position="279"/>
    </location>
</feature>
<dbReference type="KEGG" id="scac:106089260"/>
<evidence type="ECO:0000256" key="15">
    <source>
        <dbReference type="SAM" id="MobiDB-lite"/>
    </source>
</evidence>
<dbReference type="InterPro" id="IPR024678">
    <property type="entry name" value="Kinase_OSR1/WNK_CCT"/>
</dbReference>
<dbReference type="FunFam" id="3.30.200.20:FF:001054">
    <property type="entry name" value="Serine/threonine-protein kinase WNK1"/>
    <property type="match status" value="1"/>
</dbReference>
<feature type="compositionally biased region" description="Basic residues" evidence="15">
    <location>
        <begin position="168"/>
        <end position="177"/>
    </location>
</feature>
<feature type="region of interest" description="Disordered" evidence="15">
    <location>
        <begin position="1658"/>
        <end position="1692"/>
    </location>
</feature>
<feature type="region of interest" description="Disordered" evidence="15">
    <location>
        <begin position="1505"/>
        <end position="1526"/>
    </location>
</feature>
<dbReference type="SUPFAM" id="SSF56112">
    <property type="entry name" value="Protein kinase-like (PK-like)"/>
    <property type="match status" value="1"/>
</dbReference>
<sequence length="2449" mass="274212">MYRRMEERKSSKSDAKHQNSSEGRTKSSSSKSSSSSSKSSKYSERSNSRENSNSMAIQKYNPNMRFIRKSVETPARNVSTNYLELETEFPRDYDDNIEMLSREAEHLEEQFRTPTRTSTTDLSLTTTATETVLRPVTPTPTRIVRAEVVEINRSKEPTDSPDKESKSKGQKHSKRVGFKVEEKIEEQTAECSVVAKGTSKLSSIEESAQTQPSEAAIPVVEEPEVVTTISAPESPQAGEQKRSLQPASKTSSTTTPASTATTVPVAITTSSAKDDDDEPVAMSPCGRFFKYDKEVGRGSFKTVYRGLDTETGVAVAWCELLDKQVKKSERKRFREEADMLKKLQHPNIVRFYTYWEFSVARKKNIVLVTELMLSGTLKSYLKRFKKINPKVLKSWCRQILKGLHFLHTRPLPIIHRDLKCDNIFITGTTGSVKIGDLGLATLKNRSHAKSVIGTPEFMAPEMYEEHYDESVDVYAFGMCMLEMAVSEYPYSECKGPAQIYKKVISGIKPAAMSKVEDPKVREIIEKCIELKKEDRPKCKDLLNSEFFEEDIGIRVEATSTETFLENPDNNVIEFRLRFLDPKKRSSKHKENEAIQFEYDVKNDDCERVCDDMKQENIITEEDARAIVRLLKVQVFSLLKERVQRQTQFQLQNEKSRLEKIALQKQREMLPENVEEEEEEDEADSEEDEDGTKASQKQQNQSQAATQSTQLEDIANQQQRPQQQLHLQTQQVAAQEDAVNAASATMVTSPTTAPATQPQFYNTQMALASSLNAILQQPSSQSFAQQQQQQQPQAASQTHPPLQSQQSQMEFSPQQQQTQSQLEFVAQQQQQGLQTQTQPQTDIAPQQNQVVQQQQPQLEYANQTSQQQQQQPQPQIEYINQQPQAALQQVSQPNQTMQQPQHEFITQQSQASLQQPQQQTQPQYDFIPQQTHQSQNIPQQQQQPQMEFVAQPTHQQPQYSYVPQPTQTLQQSSHIDYVSQQSQLSQPHQQHQPLQSLQPLGLSNGIEQVAAQVPVSTDCNQATNTGAIHSLQQQQQQPSQIEYVTQQTPPVQQSHQTQPEFIPQQTQMSQNDFVAQSTPTSQPQLQHVECTTQQLQPQTQPEFVSQQQTPPVQQVQQTHLEFSIQQTQPQQNNSHQSTPPAQQQQTQLEFMPTQIQPQQPSQMEFIPQQTQPLSQPSQMDYMPQQTQSQPQTSQMEYLPQQNQSQPSQMEYIPQQTQSQQPQMDYMPPQSQAQVQAQLPQVEYISQQTQPLSQPTQMEYIPQQTQPQTQPSQMEYIPQQSQPQTQPSQVEYISQQTQPPQMEYIAHQTQTQQPQMEYIPQQTQTQPQSQPLQMEYIPQQTQAQTQPNHTQPQTRPAQMEYIPPPTQSQTQVQPTQVMTQQTQSQSQQPMEYQSQPSQSTQLEILTQHSQTAQQPEFVPQTIYPSQPVQQQPVNSQIQFPMPVQQVYQQPQVTQESSHESSPSVQLQEPAFEAKALNGNNAGGIVTLPQVSVATSTTITNGTVVNTMENNNPPNSYQLPSDAAARTASFSESPITGNVVAPLMQQIVTPDPGSNQQSLASAASTTSATFPTSNDIRDSSTLNDSETASRKTSTASEYTTISSDYSPENTITPNSVFPPRHLSSQQYFEIGQNSDFLLHEYPNVNIIKDSLQDIRREDVGNVSSDECATENSSPPYDVRGNPPMKSNTPDGSVAGGARKISRFYVNPVVLPSATAMEEGQGQATGENKTPSGSSETGVAPNANGTLTSAPLYVTPSGEEGSNAPTLATNGNANHSLEQLKIELENITHAQAFASAIVASINSDHLQQHNPTQQQLTPIQQQQQQQLNVQTDDDTPTGPLSSTRTTSTFNSRRTSLDNSGCNELQNAVTHLGDFNDVNGVTLLAPNQLQTSLQPSLQQNTIPETFSQSSLSSEPIVNIFERIEKQQLSKQNSLESNTQFPPLSSGSVDSTITTNTNTQRLCGLSQTSIADLEKKLAALRNVELTDEMLVEQQQTENELNARRVSRFCVSRVQEAASSEQQQQGASTAEQDTTPTQELQQPFVVPVTVAILRPTIDLQAANTLANNSFNTPTELLSPSSLTYQPLGGPLTAAKTAAAVVLPLQQSQAAPVYNIEPAAQLQQQLQQQIQQQLQRVNSMQVEAGQFMANFPQTQQLHQQQQQQQQQQPQTLQQTALANHAGQQLQQLQQQHIPLPFVTPIQQQPTAMHPYPYISHELIESAQRLSLTSQEDNAMSLAATHPNLLPTVIQSDIKHNLDSLVSQLCSTRLGTTQHQRLLLLRQRQLIEEDELRLKHYVEYEKFQKAMRQSSSDMVHPQQAPMLYIQPTTINQQGYINLTSGFMPNFAGGAAGHSYPQHFQQHHQQHLINANVQTSAMSGYAVMINPQLAATAPIQQQPQAQQQHQQQFPQYTIVGNMGAMPNQHTPPPNATATGQTPMSKQTNLSGTPLQNGIIFGQE</sequence>
<feature type="compositionally biased region" description="Polar residues" evidence="15">
    <location>
        <begin position="1576"/>
        <end position="1612"/>
    </location>
</feature>
<feature type="compositionally biased region" description="Basic and acidic residues" evidence="15">
    <location>
        <begin position="149"/>
        <end position="167"/>
    </location>
</feature>
<feature type="compositionally biased region" description="Low complexity" evidence="15">
    <location>
        <begin position="1124"/>
        <end position="1146"/>
    </location>
</feature>
<keyword evidence="10" id="KW-0067">ATP-binding</keyword>
<comment type="catalytic activity">
    <reaction evidence="12">
        <text>L-threonyl-[protein] + ATP = O-phospho-L-threonyl-[protein] + ADP + H(+)</text>
        <dbReference type="Rhea" id="RHEA:46608"/>
        <dbReference type="Rhea" id="RHEA-COMP:11060"/>
        <dbReference type="Rhea" id="RHEA-COMP:11605"/>
        <dbReference type="ChEBI" id="CHEBI:15378"/>
        <dbReference type="ChEBI" id="CHEBI:30013"/>
        <dbReference type="ChEBI" id="CHEBI:30616"/>
        <dbReference type="ChEBI" id="CHEBI:61977"/>
        <dbReference type="ChEBI" id="CHEBI:456216"/>
        <dbReference type="EC" id="2.7.11.1"/>
    </reaction>
</comment>
<feature type="domain" description="Protein kinase" evidence="16">
    <location>
        <begin position="289"/>
        <end position="547"/>
    </location>
</feature>
<feature type="region of interest" description="Disordered" evidence="15">
    <location>
        <begin position="1545"/>
        <end position="1615"/>
    </location>
</feature>
<feature type="region of interest" description="Disordered" evidence="15">
    <location>
        <begin position="1"/>
        <end position="61"/>
    </location>
</feature>
<gene>
    <name evidence="17" type="primary">106089260</name>
</gene>
<feature type="compositionally biased region" description="Polar residues" evidence="15">
    <location>
        <begin position="1545"/>
        <end position="1556"/>
    </location>
</feature>
<dbReference type="SMART" id="SM00220">
    <property type="entry name" value="S_TKc"/>
    <property type="match status" value="1"/>
</dbReference>
<feature type="compositionally biased region" description="Low complexity" evidence="15">
    <location>
        <begin position="716"/>
        <end position="730"/>
    </location>
</feature>
<dbReference type="STRING" id="35570.A0A1I8Q803"/>
<feature type="compositionally biased region" description="Polar residues" evidence="15">
    <location>
        <begin position="1336"/>
        <end position="1354"/>
    </location>
</feature>
<feature type="region of interest" description="Disordered" evidence="15">
    <location>
        <begin position="1031"/>
        <end position="1058"/>
    </location>
</feature>
<dbReference type="InterPro" id="IPR008271">
    <property type="entry name" value="Ser/Thr_kinase_AS"/>
</dbReference>
<evidence type="ECO:0000256" key="3">
    <source>
        <dbReference type="ARBA" id="ARBA00012513"/>
    </source>
</evidence>
<dbReference type="Pfam" id="PF00069">
    <property type="entry name" value="Pkinase"/>
    <property type="match status" value="1"/>
</dbReference>
<feature type="region of interest" description="Disordered" evidence="15">
    <location>
        <begin position="777"/>
        <end position="822"/>
    </location>
</feature>
<dbReference type="PROSITE" id="PS00108">
    <property type="entry name" value="PROTEIN_KINASE_ST"/>
    <property type="match status" value="1"/>
</dbReference>
<proteinExistence type="inferred from homology"/>
<feature type="region of interest" description="Disordered" evidence="15">
    <location>
        <begin position="1258"/>
        <end position="1288"/>
    </location>
</feature>
<evidence type="ECO:0000256" key="1">
    <source>
        <dbReference type="ARBA" id="ARBA00001946"/>
    </source>
</evidence>
<dbReference type="GO" id="GO:0071474">
    <property type="term" value="P:cellular hyperosmotic response"/>
    <property type="evidence" value="ECO:0007669"/>
    <property type="project" value="UniProtKB-ARBA"/>
</dbReference>
<name>A0A1I8Q803_STOCA</name>
<dbReference type="Gene3D" id="3.10.20.90">
    <property type="entry name" value="Phosphatidylinositol 3-kinase Catalytic Subunit, Chain A, domain 1"/>
    <property type="match status" value="1"/>
</dbReference>
<dbReference type="InterPro" id="IPR011009">
    <property type="entry name" value="Kinase-like_dom_sf"/>
</dbReference>
<feature type="region of interest" description="Disordered" evidence="15">
    <location>
        <begin position="1714"/>
        <end position="1767"/>
    </location>
</feature>
<comment type="cofactor">
    <cofactor evidence="1">
        <name>Mg(2+)</name>
        <dbReference type="ChEBI" id="CHEBI:18420"/>
    </cofactor>
</comment>
<dbReference type="OrthoDB" id="4062651at2759"/>
<feature type="region of interest" description="Disordered" evidence="15">
    <location>
        <begin position="1091"/>
        <end position="1232"/>
    </location>
</feature>
<feature type="compositionally biased region" description="Polar residues" evidence="15">
    <location>
        <begin position="952"/>
        <end position="973"/>
    </location>
</feature>
<evidence type="ECO:0000256" key="9">
    <source>
        <dbReference type="ARBA" id="ARBA00022777"/>
    </source>
</evidence>
<protein>
    <recommendedName>
        <fullName evidence="3">non-specific serine/threonine protein kinase</fullName>
        <ecNumber evidence="3">2.7.11.1</ecNumber>
    </recommendedName>
</protein>
<evidence type="ECO:0000256" key="6">
    <source>
        <dbReference type="ARBA" id="ARBA00022527"/>
    </source>
</evidence>
<feature type="compositionally biased region" description="Polar residues" evidence="15">
    <location>
        <begin position="2421"/>
        <end position="2441"/>
    </location>
</feature>
<dbReference type="InterPro" id="IPR000719">
    <property type="entry name" value="Prot_kinase_dom"/>
</dbReference>
<organism evidence="17 18">
    <name type="scientific">Stomoxys calcitrans</name>
    <name type="common">Stable fly</name>
    <name type="synonym">Conops calcitrans</name>
    <dbReference type="NCBI Taxonomy" id="35570"/>
    <lineage>
        <taxon>Eukaryota</taxon>
        <taxon>Metazoa</taxon>
        <taxon>Ecdysozoa</taxon>
        <taxon>Arthropoda</taxon>
        <taxon>Hexapoda</taxon>
        <taxon>Insecta</taxon>
        <taxon>Pterygota</taxon>
        <taxon>Neoptera</taxon>
        <taxon>Endopterygota</taxon>
        <taxon>Diptera</taxon>
        <taxon>Brachycera</taxon>
        <taxon>Muscomorpha</taxon>
        <taxon>Muscoidea</taxon>
        <taxon>Muscidae</taxon>
        <taxon>Stomoxys</taxon>
    </lineage>
</organism>
<feature type="region of interest" description="Disordered" evidence="15">
    <location>
        <begin position="1306"/>
        <end position="1398"/>
    </location>
</feature>
<feature type="compositionally biased region" description="Acidic residues" evidence="15">
    <location>
        <begin position="672"/>
        <end position="689"/>
    </location>
</feature>
<feature type="compositionally biased region" description="Polar residues" evidence="15">
    <location>
        <begin position="1658"/>
        <end position="1671"/>
    </location>
</feature>
<feature type="compositionally biased region" description="Low complexity" evidence="15">
    <location>
        <begin position="26"/>
        <end position="40"/>
    </location>
</feature>
<feature type="region of interest" description="Disordered" evidence="15">
    <location>
        <begin position="2146"/>
        <end position="2170"/>
    </location>
</feature>
<feature type="compositionally biased region" description="Polar residues" evidence="15">
    <location>
        <begin position="1198"/>
        <end position="1207"/>
    </location>
</feature>
<comment type="subcellular location">
    <subcellularLocation>
        <location evidence="2">Cytoplasm</location>
    </subcellularLocation>
</comment>
<feature type="compositionally biased region" description="Low complexity" evidence="15">
    <location>
        <begin position="1365"/>
        <end position="1397"/>
    </location>
</feature>
<feature type="compositionally biased region" description="Polar residues" evidence="15">
    <location>
        <begin position="1505"/>
        <end position="1516"/>
    </location>
</feature>
<feature type="compositionally biased region" description="Low complexity" evidence="15">
    <location>
        <begin position="1258"/>
        <end position="1287"/>
    </location>
</feature>
<comment type="similarity">
    <text evidence="14">Belongs to the protein kinase superfamily. Ser/Thr protein kinase family. WNK subfamily.</text>
</comment>
<feature type="compositionally biased region" description="Low complexity" evidence="15">
    <location>
        <begin position="692"/>
        <end position="709"/>
    </location>
</feature>
<dbReference type="GO" id="GO:0005737">
    <property type="term" value="C:cytoplasm"/>
    <property type="evidence" value="ECO:0007669"/>
    <property type="project" value="UniProtKB-SubCell"/>
</dbReference>
<feature type="compositionally biased region" description="Polar residues" evidence="15">
    <location>
        <begin position="893"/>
        <end position="905"/>
    </location>
</feature>
<feature type="compositionally biased region" description="Low complexity" evidence="15">
    <location>
        <begin position="906"/>
        <end position="951"/>
    </location>
</feature>
<evidence type="ECO:0000256" key="11">
    <source>
        <dbReference type="ARBA" id="ARBA00023054"/>
    </source>
</evidence>